<feature type="compositionally biased region" description="Basic and acidic residues" evidence="1">
    <location>
        <begin position="209"/>
        <end position="221"/>
    </location>
</feature>
<keyword evidence="3" id="KW-1185">Reference proteome</keyword>
<feature type="domain" description="Integrase catalytic" evidence="2">
    <location>
        <begin position="17"/>
        <end position="127"/>
    </location>
</feature>
<sequence>MQIHADMIRVPPNELNATSLPWPFFAWGMDVIGPLEPAASNEHRFIMVAIDYFTKWVEVASYKVVTKKAMVDFVQDCIVCRVRVPESIITDNTTNLNSDLMKAMCETFKIKHRKSTTYRPQMNRAIPFALLGYCTTIRTSTGATPYLLVYVTGAIIPAEVEIPSLRIIQEAEFNDAKWVRSRYEQLALIDGKRMNAPGVTQVTQAGPQDKSKDEARKREHELTFPPQNSQIFFGCRHNEHNRNVRKYIHTTGSLSS</sequence>
<dbReference type="InterPro" id="IPR012337">
    <property type="entry name" value="RNaseH-like_sf"/>
</dbReference>
<evidence type="ECO:0000259" key="2">
    <source>
        <dbReference type="PROSITE" id="PS50994"/>
    </source>
</evidence>
<organism evidence="3 4">
    <name type="scientific">Nicotiana sylvestris</name>
    <name type="common">Wood tobacco</name>
    <name type="synonym">South American tobacco</name>
    <dbReference type="NCBI Taxonomy" id="4096"/>
    <lineage>
        <taxon>Eukaryota</taxon>
        <taxon>Viridiplantae</taxon>
        <taxon>Streptophyta</taxon>
        <taxon>Embryophyta</taxon>
        <taxon>Tracheophyta</taxon>
        <taxon>Spermatophyta</taxon>
        <taxon>Magnoliopsida</taxon>
        <taxon>eudicotyledons</taxon>
        <taxon>Gunneridae</taxon>
        <taxon>Pentapetalae</taxon>
        <taxon>asterids</taxon>
        <taxon>lamiids</taxon>
        <taxon>Solanales</taxon>
        <taxon>Solanaceae</taxon>
        <taxon>Nicotianoideae</taxon>
        <taxon>Nicotianeae</taxon>
        <taxon>Nicotiana</taxon>
    </lineage>
</organism>
<dbReference type="AlphaFoldDB" id="A0A1U7XP74"/>
<dbReference type="Gene3D" id="3.30.420.10">
    <property type="entry name" value="Ribonuclease H-like superfamily/Ribonuclease H"/>
    <property type="match status" value="1"/>
</dbReference>
<dbReference type="RefSeq" id="XP_009792703.1">
    <property type="nucleotide sequence ID" value="XM_009794401.1"/>
</dbReference>
<evidence type="ECO:0000313" key="3">
    <source>
        <dbReference type="Proteomes" id="UP000189701"/>
    </source>
</evidence>
<dbReference type="InterPro" id="IPR036397">
    <property type="entry name" value="RNaseH_sf"/>
</dbReference>
<dbReference type="STRING" id="4096.A0A1U7XP74"/>
<reference evidence="3" key="1">
    <citation type="journal article" date="2013" name="Genome Biol.">
        <title>Reference genomes and transcriptomes of Nicotiana sylvestris and Nicotiana tomentosiformis.</title>
        <authorList>
            <person name="Sierro N."/>
            <person name="Battey J.N."/>
            <person name="Ouadi S."/>
            <person name="Bovet L."/>
            <person name="Goepfert S."/>
            <person name="Bakaher N."/>
            <person name="Peitsch M.C."/>
            <person name="Ivanov N.V."/>
        </authorList>
    </citation>
    <scope>NUCLEOTIDE SEQUENCE [LARGE SCALE GENOMIC DNA]</scope>
</reference>
<dbReference type="InterPro" id="IPR001584">
    <property type="entry name" value="Integrase_cat-core"/>
</dbReference>
<dbReference type="PROSITE" id="PS50994">
    <property type="entry name" value="INTEGRASE"/>
    <property type="match status" value="1"/>
</dbReference>
<dbReference type="GO" id="GO:0015074">
    <property type="term" value="P:DNA integration"/>
    <property type="evidence" value="ECO:0007669"/>
    <property type="project" value="InterPro"/>
</dbReference>
<dbReference type="PANTHER" id="PTHR48475:SF1">
    <property type="entry name" value="RNASE H TYPE-1 DOMAIN-CONTAINING PROTEIN"/>
    <property type="match status" value="1"/>
</dbReference>
<dbReference type="Proteomes" id="UP000189701">
    <property type="component" value="Unplaced"/>
</dbReference>
<proteinExistence type="predicted"/>
<reference evidence="4" key="2">
    <citation type="submission" date="2025-08" db="UniProtKB">
        <authorList>
            <consortium name="RefSeq"/>
        </authorList>
    </citation>
    <scope>IDENTIFICATION</scope>
    <source>
        <tissue evidence="4">Leaf</tissue>
    </source>
</reference>
<accession>A0A1U7XP74</accession>
<dbReference type="SUPFAM" id="SSF53098">
    <property type="entry name" value="Ribonuclease H-like"/>
    <property type="match status" value="1"/>
</dbReference>
<feature type="region of interest" description="Disordered" evidence="1">
    <location>
        <begin position="197"/>
        <end position="221"/>
    </location>
</feature>
<evidence type="ECO:0000313" key="4">
    <source>
        <dbReference type="RefSeq" id="XP_009792703.1"/>
    </source>
</evidence>
<dbReference type="GO" id="GO:0003676">
    <property type="term" value="F:nucleic acid binding"/>
    <property type="evidence" value="ECO:0007669"/>
    <property type="project" value="InterPro"/>
</dbReference>
<dbReference type="eggNOG" id="KOG0017">
    <property type="taxonomic scope" value="Eukaryota"/>
</dbReference>
<dbReference type="PANTHER" id="PTHR48475">
    <property type="entry name" value="RIBONUCLEASE H"/>
    <property type="match status" value="1"/>
</dbReference>
<name>A0A1U7XP74_NICSY</name>
<gene>
    <name evidence="4" type="primary">LOC104239693</name>
</gene>
<evidence type="ECO:0000256" key="1">
    <source>
        <dbReference type="SAM" id="MobiDB-lite"/>
    </source>
</evidence>
<protein>
    <submittedName>
        <fullName evidence="4">Uncharacterized protein LOC104239693</fullName>
    </submittedName>
</protein>